<gene>
    <name evidence="2" type="ORF">GIW81_15810</name>
</gene>
<dbReference type="EMBL" id="WMBQ01000002">
    <property type="protein sequence ID" value="MTD95805.1"/>
    <property type="molecule type" value="Genomic_DNA"/>
</dbReference>
<proteinExistence type="predicted"/>
<name>A0A6I3KJA6_9HYPH</name>
<dbReference type="Proteomes" id="UP000440694">
    <property type="component" value="Unassembled WGS sequence"/>
</dbReference>
<keyword evidence="1" id="KW-0812">Transmembrane</keyword>
<evidence type="ECO:0000313" key="2">
    <source>
        <dbReference type="EMBL" id="MTD95805.1"/>
    </source>
</evidence>
<accession>A0A6I3KJA6</accession>
<keyword evidence="1" id="KW-0472">Membrane</keyword>
<organism evidence="2 3">
    <name type="scientific">Hyphomicrobium album</name>
    <dbReference type="NCBI Taxonomy" id="2665159"/>
    <lineage>
        <taxon>Bacteria</taxon>
        <taxon>Pseudomonadati</taxon>
        <taxon>Pseudomonadota</taxon>
        <taxon>Alphaproteobacteria</taxon>
        <taxon>Hyphomicrobiales</taxon>
        <taxon>Hyphomicrobiaceae</taxon>
        <taxon>Hyphomicrobium</taxon>
    </lineage>
</organism>
<protein>
    <submittedName>
        <fullName evidence="2">Uncharacterized protein</fullName>
    </submittedName>
</protein>
<dbReference type="RefSeq" id="WP_154740302.1">
    <property type="nucleotide sequence ID" value="NZ_WMBQ01000002.1"/>
</dbReference>
<keyword evidence="1" id="KW-1133">Transmembrane helix</keyword>
<keyword evidence="3" id="KW-1185">Reference proteome</keyword>
<evidence type="ECO:0000313" key="3">
    <source>
        <dbReference type="Proteomes" id="UP000440694"/>
    </source>
</evidence>
<reference evidence="2 3" key="1">
    <citation type="submission" date="2019-11" db="EMBL/GenBank/DDBJ databases">
        <title>Identification of a novel strain.</title>
        <authorList>
            <person name="Xu Q."/>
            <person name="Wang G."/>
        </authorList>
    </citation>
    <scope>NUCLEOTIDE SEQUENCE [LARGE SCALE GENOMIC DNA]</scope>
    <source>
        <strain evidence="3">xq</strain>
    </source>
</reference>
<sequence>MFVRAEQTYRYAAGVITKGVTMSADHVLSWAGLLSAVLFLTLIVVIA</sequence>
<dbReference type="AlphaFoldDB" id="A0A6I3KJA6"/>
<comment type="caution">
    <text evidence="2">The sequence shown here is derived from an EMBL/GenBank/DDBJ whole genome shotgun (WGS) entry which is preliminary data.</text>
</comment>
<evidence type="ECO:0000256" key="1">
    <source>
        <dbReference type="SAM" id="Phobius"/>
    </source>
</evidence>
<feature type="transmembrane region" description="Helical" evidence="1">
    <location>
        <begin position="27"/>
        <end position="46"/>
    </location>
</feature>